<dbReference type="AlphaFoldDB" id="A0A426FID7"/>
<gene>
    <name evidence="2" type="ORF">EIM44_03495</name>
</gene>
<dbReference type="InterPro" id="IPR019629">
    <property type="entry name" value="Uncharacterised_HI1736/YgjV"/>
</dbReference>
<evidence type="ECO:0000313" key="2">
    <source>
        <dbReference type="EMBL" id="RRN04515.1"/>
    </source>
</evidence>
<evidence type="ECO:0000313" key="3">
    <source>
        <dbReference type="Proteomes" id="UP000276010"/>
    </source>
</evidence>
<keyword evidence="1" id="KW-0812">Transmembrane</keyword>
<keyword evidence="1" id="KW-0472">Membrane</keyword>
<dbReference type="Pfam" id="PF10688">
    <property type="entry name" value="Imp-YgjV"/>
    <property type="match status" value="1"/>
</dbReference>
<accession>A0A426FID7</accession>
<sequence length="73" mass="8014">MVMIELLGYLATTLVAASFLLKDVIKLRLVNAIGAACFVVYGLIVGTYPVALLNAFLVCVNGYYIWKAKQEKD</sequence>
<proteinExistence type="predicted"/>
<dbReference type="EMBL" id="RRUC01000015">
    <property type="protein sequence ID" value="RRN04515.1"/>
    <property type="molecule type" value="Genomic_DNA"/>
</dbReference>
<dbReference type="Proteomes" id="UP000276010">
    <property type="component" value="Unassembled WGS sequence"/>
</dbReference>
<name>A0A426FID7_BIBTR</name>
<organism evidence="2 3">
    <name type="scientific">Bibersteinia trehalosi</name>
    <name type="common">Pasteurella trehalosi</name>
    <dbReference type="NCBI Taxonomy" id="47735"/>
    <lineage>
        <taxon>Bacteria</taxon>
        <taxon>Pseudomonadati</taxon>
        <taxon>Pseudomonadota</taxon>
        <taxon>Gammaproteobacteria</taxon>
        <taxon>Pasteurellales</taxon>
        <taxon>Pasteurellaceae</taxon>
        <taxon>Bibersteinia</taxon>
    </lineage>
</organism>
<keyword evidence="1" id="KW-1133">Transmembrane helix</keyword>
<feature type="transmembrane region" description="Helical" evidence="1">
    <location>
        <begin position="38"/>
        <end position="66"/>
    </location>
</feature>
<dbReference type="STRING" id="1263831.F543_7760"/>
<reference evidence="2 3" key="1">
    <citation type="submission" date="2018-11" db="EMBL/GenBank/DDBJ databases">
        <title>Whole genome sequence of Bibersteinia trehalosi strain OADDL-BT1 an multidrug resistant pathogen isolate.</title>
        <authorList>
            <person name="Couger M."/>
            <person name="Ramachandran A."/>
        </authorList>
    </citation>
    <scope>NUCLEOTIDE SEQUENCE [LARGE SCALE GENOMIC DNA]</scope>
    <source>
        <strain evidence="2 3">OADDL-BT1</strain>
    </source>
</reference>
<protein>
    <submittedName>
        <fullName evidence="2">Lactate dehydrogenase</fullName>
    </submittedName>
</protein>
<evidence type="ECO:0000256" key="1">
    <source>
        <dbReference type="SAM" id="Phobius"/>
    </source>
</evidence>
<comment type="caution">
    <text evidence="2">The sequence shown here is derived from an EMBL/GenBank/DDBJ whole genome shotgun (WGS) entry which is preliminary data.</text>
</comment>